<sequence>MSKPDYSQFDATLLDAIRVGKTSFAQLTNHKPLMALARPFCAGTDTPEWRIVDRRLQALRKAGKIKHASQLWTIVE</sequence>
<dbReference type="OrthoDB" id="6607609at2"/>
<dbReference type="EMBL" id="FOXM01000023">
    <property type="protein sequence ID" value="SFQ46618.1"/>
    <property type="molecule type" value="Genomic_DNA"/>
</dbReference>
<gene>
    <name evidence="1" type="ORF">SAMN05216229_12351</name>
</gene>
<name>A0A1I5YQR0_9GAMM</name>
<dbReference type="AlphaFoldDB" id="A0A1I5YQR0"/>
<protein>
    <submittedName>
        <fullName evidence="1">Uncharacterized protein</fullName>
    </submittedName>
</protein>
<dbReference type="Proteomes" id="UP000243084">
    <property type="component" value="Unassembled WGS sequence"/>
</dbReference>
<evidence type="ECO:0000313" key="1">
    <source>
        <dbReference type="EMBL" id="SFQ46618.1"/>
    </source>
</evidence>
<dbReference type="RefSeq" id="WP_139231095.1">
    <property type="nucleotide sequence ID" value="NZ_FOXM01000023.1"/>
</dbReference>
<organism evidence="1 2">
    <name type="scientific">Geopseudomonas sagittaria</name>
    <dbReference type="NCBI Taxonomy" id="1135990"/>
    <lineage>
        <taxon>Bacteria</taxon>
        <taxon>Pseudomonadati</taxon>
        <taxon>Pseudomonadota</taxon>
        <taxon>Gammaproteobacteria</taxon>
        <taxon>Pseudomonadales</taxon>
        <taxon>Pseudomonadaceae</taxon>
        <taxon>Geopseudomonas</taxon>
    </lineage>
</organism>
<reference evidence="2" key="1">
    <citation type="submission" date="2016-10" db="EMBL/GenBank/DDBJ databases">
        <authorList>
            <person name="Varghese N."/>
            <person name="Submissions S."/>
        </authorList>
    </citation>
    <scope>NUCLEOTIDE SEQUENCE [LARGE SCALE GENOMIC DNA]</scope>
    <source>
        <strain evidence="2">JCM 18195</strain>
    </source>
</reference>
<evidence type="ECO:0000313" key="2">
    <source>
        <dbReference type="Proteomes" id="UP000243084"/>
    </source>
</evidence>
<keyword evidence="2" id="KW-1185">Reference proteome</keyword>
<proteinExistence type="predicted"/>
<accession>A0A1I5YQR0</accession>